<gene>
    <name evidence="3" type="primary">tagA_1</name>
    <name evidence="3" type="ORF">ABG79_00718</name>
</gene>
<dbReference type="EC" id="2.4.1.187" evidence="3"/>
<sequence length="230" mass="26393">MLVEMFGMNIYANSLHDLINELDVLNYRVILSANPEIVQCINKNKIKFDDDVMFIPDGIGTVYAVRLVKGISIKKIAGIDFLYEILNISKDRDYKIYFLGARPYVVERAAKRAVEEFGAKITGFHHGYFNDDELDKIIADINNSGADFLFVGLGCPKQEKFILQNKDRIKAKYLVTVGGSFDVLSGSAKRAPKWMIDLGLEWLYRTFRQPVRIFRLRRIATFLIRTILNL</sequence>
<dbReference type="NCBIfam" id="TIGR00696">
    <property type="entry name" value="wecG_tagA_cpsF"/>
    <property type="match status" value="1"/>
</dbReference>
<dbReference type="CDD" id="cd06533">
    <property type="entry name" value="Glyco_transf_WecG_TagA"/>
    <property type="match status" value="1"/>
</dbReference>
<dbReference type="STRING" id="908809.ABG79_00718"/>
<evidence type="ECO:0000313" key="4">
    <source>
        <dbReference type="Proteomes" id="UP000052015"/>
    </source>
</evidence>
<dbReference type="EMBL" id="LKHP01000003">
    <property type="protein sequence ID" value="KRQ87380.1"/>
    <property type="molecule type" value="Genomic_DNA"/>
</dbReference>
<proteinExistence type="predicted"/>
<reference evidence="3 4" key="1">
    <citation type="submission" date="2015-09" db="EMBL/GenBank/DDBJ databases">
        <title>Draft genome sequence of a Caloramator mitchellensis, a moderate thermophile from the Great Artesian Basin of Australia.</title>
        <authorList>
            <person name="Patel B.K."/>
        </authorList>
    </citation>
    <scope>NUCLEOTIDE SEQUENCE [LARGE SCALE GENOMIC DNA]</scope>
    <source>
        <strain evidence="3 4">VF08</strain>
    </source>
</reference>
<dbReference type="InterPro" id="IPR004629">
    <property type="entry name" value="WecG_TagA_CpsF"/>
</dbReference>
<keyword evidence="4" id="KW-1185">Reference proteome</keyword>
<dbReference type="RefSeq" id="WP_057977192.1">
    <property type="nucleotide sequence ID" value="NZ_LKHP01000003.1"/>
</dbReference>
<protein>
    <submittedName>
        <fullName evidence="3">Putative N-acetylmannosaminyltransferase</fullName>
        <ecNumber evidence="3">2.4.1.187</ecNumber>
    </submittedName>
</protein>
<keyword evidence="1 3" id="KW-0328">Glycosyltransferase</keyword>
<dbReference type="AlphaFoldDB" id="A0A0R3K1V4"/>
<dbReference type="PANTHER" id="PTHR34136:SF1">
    <property type="entry name" value="UDP-N-ACETYL-D-MANNOSAMINURONIC ACID TRANSFERASE"/>
    <property type="match status" value="1"/>
</dbReference>
<name>A0A0R3K1V4_CALMK</name>
<evidence type="ECO:0000256" key="1">
    <source>
        <dbReference type="ARBA" id="ARBA00022676"/>
    </source>
</evidence>
<evidence type="ECO:0000313" key="3">
    <source>
        <dbReference type="EMBL" id="KRQ87380.1"/>
    </source>
</evidence>
<evidence type="ECO:0000256" key="2">
    <source>
        <dbReference type="ARBA" id="ARBA00022679"/>
    </source>
</evidence>
<comment type="caution">
    <text evidence="3">The sequence shown here is derived from an EMBL/GenBank/DDBJ whole genome shotgun (WGS) entry which is preliminary data.</text>
</comment>
<dbReference type="PATRIC" id="fig|908809.3.peg.725"/>
<dbReference type="GO" id="GO:0047244">
    <property type="term" value="F:N-acetylglucosaminyldiphosphoundecaprenol N-acetyl-beta-D-mannosaminyltransferase activity"/>
    <property type="evidence" value="ECO:0007669"/>
    <property type="project" value="UniProtKB-EC"/>
</dbReference>
<accession>A0A0R3K1V4</accession>
<dbReference type="Proteomes" id="UP000052015">
    <property type="component" value="Unassembled WGS sequence"/>
</dbReference>
<keyword evidence="2 3" id="KW-0808">Transferase</keyword>
<dbReference type="OrthoDB" id="9771846at2"/>
<dbReference type="Pfam" id="PF03808">
    <property type="entry name" value="Glyco_tran_WecG"/>
    <property type="match status" value="1"/>
</dbReference>
<organism evidence="3 4">
    <name type="scientific">Caloramator mitchellensis</name>
    <dbReference type="NCBI Taxonomy" id="908809"/>
    <lineage>
        <taxon>Bacteria</taxon>
        <taxon>Bacillati</taxon>
        <taxon>Bacillota</taxon>
        <taxon>Clostridia</taxon>
        <taxon>Eubacteriales</taxon>
        <taxon>Clostridiaceae</taxon>
        <taxon>Caloramator</taxon>
    </lineage>
</organism>
<dbReference type="PANTHER" id="PTHR34136">
    <property type="match status" value="1"/>
</dbReference>